<organism evidence="2 3">
    <name type="scientific">[Mycobacterium] crassicus</name>
    <dbReference type="NCBI Taxonomy" id="2872309"/>
    <lineage>
        <taxon>Bacteria</taxon>
        <taxon>Bacillati</taxon>
        <taxon>Actinomycetota</taxon>
        <taxon>Actinomycetes</taxon>
        <taxon>Mycobacteriales</taxon>
        <taxon>Mycobacteriaceae</taxon>
        <taxon>Mycolicibacter</taxon>
    </lineage>
</organism>
<evidence type="ECO:0008006" key="4">
    <source>
        <dbReference type="Google" id="ProtNLM"/>
    </source>
</evidence>
<comment type="caution">
    <text evidence="2">The sequence shown here is derived from an EMBL/GenBank/DDBJ whole genome shotgun (WGS) entry which is preliminary data.</text>
</comment>
<dbReference type="Proteomes" id="UP001299596">
    <property type="component" value="Unassembled WGS sequence"/>
</dbReference>
<proteinExistence type="predicted"/>
<gene>
    <name evidence="2" type="ORF">K6T79_17910</name>
</gene>
<feature type="compositionally biased region" description="Basic and acidic residues" evidence="1">
    <location>
        <begin position="15"/>
        <end position="28"/>
    </location>
</feature>
<dbReference type="EMBL" id="JAYJJR010000013">
    <property type="protein sequence ID" value="MEB3022919.1"/>
    <property type="molecule type" value="Genomic_DNA"/>
</dbReference>
<protein>
    <recommendedName>
        <fullName evidence="4">Nucleotidyl transferase</fullName>
    </recommendedName>
</protein>
<reference evidence="2 3" key="1">
    <citation type="submission" date="2023-12" db="EMBL/GenBank/DDBJ databases">
        <title>Description of new species of Mycobacterium terrae complex isolated from sewage at the Sao Paulo Zoological Park Foundation in Brazil.</title>
        <authorList>
            <person name="Romagnoli C.L."/>
            <person name="Conceicao E.C."/>
            <person name="Machado E."/>
            <person name="Barreto L.B.P.F."/>
            <person name="Sharma A."/>
            <person name="Silva N.M."/>
            <person name="Marques L.E."/>
            <person name="Juliana M.A."/>
            <person name="Lourenco M.C.S."/>
            <person name="Digiampietri L.A."/>
            <person name="Suffys P.N."/>
            <person name="Viana-Niero C."/>
        </authorList>
    </citation>
    <scope>NUCLEOTIDE SEQUENCE [LARGE SCALE GENOMIC DNA]</scope>
    <source>
        <strain evidence="2 3">MYC098</strain>
    </source>
</reference>
<dbReference type="RefSeq" id="WP_329780534.1">
    <property type="nucleotide sequence ID" value="NZ_JAYJJR010000013.1"/>
</dbReference>
<sequence length="196" mass="21575">MNEQPGTSLSNTRPANDEGEAREMRGDRMDRQQLIGLLNELGEKLAADEVLGELFVVGGAAMALAYDARRLTSDVDGVFEPKSVVYEAAQRVAAEHPEISENWLNDAVKGFLPGEDAGPQLILEVPGLRVSVPSTEYLLATKVLASRIDRDDDDIRFLAAFLGLTTADQVLDVVARFYSSERIEAKVQFYIQSLFQ</sequence>
<name>A0ABU5XLQ6_9MYCO</name>
<keyword evidence="3" id="KW-1185">Reference proteome</keyword>
<accession>A0ABU5XLQ6</accession>
<feature type="compositionally biased region" description="Polar residues" evidence="1">
    <location>
        <begin position="1"/>
        <end position="14"/>
    </location>
</feature>
<evidence type="ECO:0000313" key="2">
    <source>
        <dbReference type="EMBL" id="MEB3022919.1"/>
    </source>
</evidence>
<evidence type="ECO:0000313" key="3">
    <source>
        <dbReference type="Proteomes" id="UP001299596"/>
    </source>
</evidence>
<feature type="region of interest" description="Disordered" evidence="1">
    <location>
        <begin position="1"/>
        <end position="28"/>
    </location>
</feature>
<evidence type="ECO:0000256" key="1">
    <source>
        <dbReference type="SAM" id="MobiDB-lite"/>
    </source>
</evidence>